<sequence length="535" mass="64260">MKHNFSQNTIILISLMSIFLLLILSLLITSFVFLARKNILQRYRKNTQKWYEYITKNYNYAKTQTIRFKELANINSVYDNKYQKLKELLNNSIHKSKQEYEKEYSDIVQTIKKTNIKKSKSLYLTLNKKYQNFYDFFNKVLSETKQDNLRYEINDLLLTNAQAMLKDLERKLNINKQKLVRSYHFLSEELQKYKIKFSGIEESKKNKSLNEITEILSENDRKLRMFASKISHALVMEKLIFSTLVNMFKKTSIHQFYPAETHNLVISLAQIQKNYLTQPFQNTSSEIKKLLHKYYLVQNKLNTDAKILNFIDTNFIQIDEFLTKIENKINIINRNKNEIDKIKCNQFTLKLNHLKSNFNKIKQQKQLSKTNIFLDFDSFIEVLVDFTNDLNVFLRQQNETLQKPKYFNNYWIILEQWYYIVLTKRNFLLNTTENDLLFAELIQNYEQLLKNKVNSFKNLDTFVQKLLYLYKKTQKAQIYKYMTTVFLDKISKFSIKSEKINLRLQDIVQKITNKEFAIAYNDALQLIRKEKINVL</sequence>
<gene>
    <name evidence="2" type="ORF">EG856_03240</name>
</gene>
<evidence type="ECO:0008006" key="4">
    <source>
        <dbReference type="Google" id="ProtNLM"/>
    </source>
</evidence>
<reference evidence="2 3" key="1">
    <citation type="submission" date="2019-01" db="EMBL/GenBank/DDBJ databases">
        <title>Complete sequence and annotation of the Mycoplasma phocirhinis strain 852T genome.</title>
        <authorList>
            <person name="Frasca S.Jr."/>
            <person name="Kutish G.F."/>
            <person name="Castellanos Gell J."/>
            <person name="Michaels D.L."/>
            <person name="Brown D.R."/>
        </authorList>
    </citation>
    <scope>NUCLEOTIDE SEQUENCE [LARGE SCALE GENOMIC DNA]</scope>
    <source>
        <strain evidence="2 3">852</strain>
    </source>
</reference>
<evidence type="ECO:0000256" key="1">
    <source>
        <dbReference type="SAM" id="Phobius"/>
    </source>
</evidence>
<name>A0A4P6MT74_9BACT</name>
<proteinExistence type="predicted"/>
<organism evidence="2 3">
    <name type="scientific">Mycoplasmopsis phocirhinis</name>
    <dbReference type="NCBI Taxonomy" id="142650"/>
    <lineage>
        <taxon>Bacteria</taxon>
        <taxon>Bacillati</taxon>
        <taxon>Mycoplasmatota</taxon>
        <taxon>Mycoplasmoidales</taxon>
        <taxon>Metamycoplasmataceae</taxon>
        <taxon>Mycoplasmopsis</taxon>
    </lineage>
</organism>
<dbReference type="Proteomes" id="UP000289326">
    <property type="component" value="Chromosome"/>
</dbReference>
<keyword evidence="1" id="KW-1133">Transmembrane helix</keyword>
<protein>
    <recommendedName>
        <fullName evidence="4">Septation ring formation regulator EzrA</fullName>
    </recommendedName>
</protein>
<dbReference type="RefSeq" id="WP_130429681.1">
    <property type="nucleotide sequence ID" value="NZ_CP034841.1"/>
</dbReference>
<accession>A0A4P6MT74</accession>
<keyword evidence="1" id="KW-0812">Transmembrane</keyword>
<evidence type="ECO:0000313" key="2">
    <source>
        <dbReference type="EMBL" id="QBF34904.1"/>
    </source>
</evidence>
<dbReference type="AlphaFoldDB" id="A0A4P6MT74"/>
<keyword evidence="1" id="KW-0472">Membrane</keyword>
<feature type="transmembrane region" description="Helical" evidence="1">
    <location>
        <begin position="12"/>
        <end position="35"/>
    </location>
</feature>
<evidence type="ECO:0000313" key="3">
    <source>
        <dbReference type="Proteomes" id="UP000289326"/>
    </source>
</evidence>
<dbReference type="KEGG" id="mphi:EG856_03240"/>
<dbReference type="EMBL" id="CP034841">
    <property type="protein sequence ID" value="QBF34904.1"/>
    <property type="molecule type" value="Genomic_DNA"/>
</dbReference>
<keyword evidence="3" id="KW-1185">Reference proteome</keyword>